<gene>
    <name evidence="2" type="ORF">LCGC14_1320720</name>
</gene>
<feature type="transmembrane region" description="Helical" evidence="1">
    <location>
        <begin position="61"/>
        <end position="77"/>
    </location>
</feature>
<feature type="transmembrane region" description="Helical" evidence="1">
    <location>
        <begin position="89"/>
        <end position="108"/>
    </location>
</feature>
<name>A0A0F9KK59_9ZZZZ</name>
<accession>A0A0F9KK59</accession>
<evidence type="ECO:0000256" key="1">
    <source>
        <dbReference type="SAM" id="Phobius"/>
    </source>
</evidence>
<reference evidence="2" key="1">
    <citation type="journal article" date="2015" name="Nature">
        <title>Complex archaea that bridge the gap between prokaryotes and eukaryotes.</title>
        <authorList>
            <person name="Spang A."/>
            <person name="Saw J.H."/>
            <person name="Jorgensen S.L."/>
            <person name="Zaremba-Niedzwiedzka K."/>
            <person name="Martijn J."/>
            <person name="Lind A.E."/>
            <person name="van Eijk R."/>
            <person name="Schleper C."/>
            <person name="Guy L."/>
            <person name="Ettema T.J."/>
        </authorList>
    </citation>
    <scope>NUCLEOTIDE SEQUENCE</scope>
</reference>
<protein>
    <submittedName>
        <fullName evidence="2">Uncharacterized protein</fullName>
    </submittedName>
</protein>
<comment type="caution">
    <text evidence="2">The sequence shown here is derived from an EMBL/GenBank/DDBJ whole genome shotgun (WGS) entry which is preliminary data.</text>
</comment>
<evidence type="ECO:0000313" key="2">
    <source>
        <dbReference type="EMBL" id="KKM82323.1"/>
    </source>
</evidence>
<sequence length="122" mass="14155">MYIFARHFYLLWAFDDGGLRGYLFFIFIYGGAIVGALLGFIDKSWQIGKNGKIESLKVGRIMYFLVGFFYPLFYFLASPSTLLISFSESFYRTIPTLILFIGGITSIIEWQLKLRKNKFAQE</sequence>
<dbReference type="AlphaFoldDB" id="A0A0F9KK59"/>
<proteinExistence type="predicted"/>
<keyword evidence="1" id="KW-0812">Transmembrane</keyword>
<dbReference type="EMBL" id="LAZR01007880">
    <property type="protein sequence ID" value="KKM82323.1"/>
    <property type="molecule type" value="Genomic_DNA"/>
</dbReference>
<keyword evidence="1" id="KW-1133">Transmembrane helix</keyword>
<feature type="transmembrane region" description="Helical" evidence="1">
    <location>
        <begin position="20"/>
        <end position="41"/>
    </location>
</feature>
<organism evidence="2">
    <name type="scientific">marine sediment metagenome</name>
    <dbReference type="NCBI Taxonomy" id="412755"/>
    <lineage>
        <taxon>unclassified sequences</taxon>
        <taxon>metagenomes</taxon>
        <taxon>ecological metagenomes</taxon>
    </lineage>
</organism>
<keyword evidence="1" id="KW-0472">Membrane</keyword>